<protein>
    <submittedName>
        <fullName evidence="2">Uncharacterized protein</fullName>
    </submittedName>
</protein>
<reference evidence="2" key="3">
    <citation type="submission" date="2025-08" db="UniProtKB">
        <authorList>
            <consortium name="RefSeq"/>
        </authorList>
    </citation>
    <scope>IDENTIFICATION</scope>
    <source>
        <strain evidence="2">NI907</strain>
    </source>
</reference>
<sequence>MPVDSLSVSFIPVEIFFIQTSSPQTKGGKIRKDRDSCVYSEYRLGYRALTR</sequence>
<reference evidence="2" key="2">
    <citation type="submission" date="2019-10" db="EMBL/GenBank/DDBJ databases">
        <authorList>
            <consortium name="NCBI Genome Project"/>
        </authorList>
    </citation>
    <scope>NUCLEOTIDE SEQUENCE</scope>
    <source>
        <strain evidence="2">NI907</strain>
    </source>
</reference>
<dbReference type="AlphaFoldDB" id="A0A6P8BDF0"/>
<proteinExistence type="predicted"/>
<dbReference type="RefSeq" id="XP_030985146.1">
    <property type="nucleotide sequence ID" value="XM_031123363.1"/>
</dbReference>
<evidence type="ECO:0000313" key="2">
    <source>
        <dbReference type="RefSeq" id="XP_030985146.1"/>
    </source>
</evidence>
<organism evidence="1 2">
    <name type="scientific">Pyricularia grisea</name>
    <name type="common">Crabgrass-specific blast fungus</name>
    <name type="synonym">Magnaporthe grisea</name>
    <dbReference type="NCBI Taxonomy" id="148305"/>
    <lineage>
        <taxon>Eukaryota</taxon>
        <taxon>Fungi</taxon>
        <taxon>Dikarya</taxon>
        <taxon>Ascomycota</taxon>
        <taxon>Pezizomycotina</taxon>
        <taxon>Sordariomycetes</taxon>
        <taxon>Sordariomycetidae</taxon>
        <taxon>Magnaporthales</taxon>
        <taxon>Pyriculariaceae</taxon>
        <taxon>Pyricularia</taxon>
    </lineage>
</organism>
<name>A0A6P8BDF0_PYRGI</name>
<evidence type="ECO:0000313" key="1">
    <source>
        <dbReference type="Proteomes" id="UP000515153"/>
    </source>
</evidence>
<keyword evidence="1" id="KW-1185">Reference proteome</keyword>
<dbReference type="GeneID" id="41958273"/>
<dbReference type="Proteomes" id="UP000515153">
    <property type="component" value="Unplaced"/>
</dbReference>
<accession>A0A6P8BDF0</accession>
<dbReference type="KEGG" id="pgri:PgNI_03308"/>
<gene>
    <name evidence="2" type="ORF">PgNI_03308</name>
</gene>
<reference evidence="2" key="1">
    <citation type="journal article" date="2019" name="Mol. Biol. Evol.">
        <title>Blast fungal genomes show frequent chromosomal changes, gene gains and losses, and effector gene turnover.</title>
        <authorList>
            <person name="Gomez Luciano L.B."/>
            <person name="Jason Tsai I."/>
            <person name="Chuma I."/>
            <person name="Tosa Y."/>
            <person name="Chen Y.H."/>
            <person name="Li J.Y."/>
            <person name="Li M.Y."/>
            <person name="Jade Lu M.Y."/>
            <person name="Nakayashiki H."/>
            <person name="Li W.H."/>
        </authorList>
    </citation>
    <scope>NUCLEOTIDE SEQUENCE</scope>
    <source>
        <strain evidence="2">NI907</strain>
    </source>
</reference>